<gene>
    <name evidence="2" type="ORF">IGS68_13780</name>
</gene>
<proteinExistence type="predicted"/>
<reference evidence="2" key="1">
    <citation type="submission" date="2021-02" db="EMBL/GenBank/DDBJ databases">
        <title>Skermanella TT6 skin isolate.</title>
        <authorList>
            <person name="Lee K."/>
            <person name="Ganzorig M."/>
        </authorList>
    </citation>
    <scope>NUCLEOTIDE SEQUENCE</scope>
    <source>
        <strain evidence="2">TT6</strain>
    </source>
</reference>
<dbReference type="RefSeq" id="WP_201080862.1">
    <property type="nucleotide sequence ID" value="NZ_CP067420.1"/>
</dbReference>
<dbReference type="InterPro" id="IPR002514">
    <property type="entry name" value="Transposase_8"/>
</dbReference>
<dbReference type="Proteomes" id="UP000595197">
    <property type="component" value="Chromosome"/>
</dbReference>
<accession>A0ABX7BCS8</accession>
<dbReference type="SUPFAM" id="SSF48295">
    <property type="entry name" value="TrpR-like"/>
    <property type="match status" value="1"/>
</dbReference>
<feature type="region of interest" description="Disordered" evidence="1">
    <location>
        <begin position="62"/>
        <end position="99"/>
    </location>
</feature>
<protein>
    <submittedName>
        <fullName evidence="2">Transposase</fullName>
    </submittedName>
</protein>
<dbReference type="InterPro" id="IPR010921">
    <property type="entry name" value="Trp_repressor/repl_initiator"/>
</dbReference>
<dbReference type="Pfam" id="PF01527">
    <property type="entry name" value="HTH_Tnp_1"/>
    <property type="match status" value="1"/>
</dbReference>
<evidence type="ECO:0000256" key="1">
    <source>
        <dbReference type="SAM" id="MobiDB-lite"/>
    </source>
</evidence>
<name>A0ABX7BCS8_9PROT</name>
<evidence type="ECO:0000313" key="2">
    <source>
        <dbReference type="EMBL" id="QQP92197.1"/>
    </source>
</evidence>
<feature type="compositionally biased region" description="Basic and acidic residues" evidence="1">
    <location>
        <begin position="12"/>
        <end position="21"/>
    </location>
</feature>
<dbReference type="EMBL" id="CP067420">
    <property type="protein sequence ID" value="QQP92197.1"/>
    <property type="molecule type" value="Genomic_DNA"/>
</dbReference>
<feature type="region of interest" description="Disordered" evidence="1">
    <location>
        <begin position="1"/>
        <end position="21"/>
    </location>
</feature>
<sequence length="99" mass="10726">MAYQSDEVLTGSERRRSYTPAEKARLVNEAFRPGVVVKDAARRLGVYESLLYRWRQALQLAPGPADLPATGTAGRRGAPSTGSWRCPGCGPGHGAQRSR</sequence>
<keyword evidence="3" id="KW-1185">Reference proteome</keyword>
<organism evidence="2 3">
    <name type="scientific">Skermanella cutis</name>
    <dbReference type="NCBI Taxonomy" id="2775420"/>
    <lineage>
        <taxon>Bacteria</taxon>
        <taxon>Pseudomonadati</taxon>
        <taxon>Pseudomonadota</taxon>
        <taxon>Alphaproteobacteria</taxon>
        <taxon>Rhodospirillales</taxon>
        <taxon>Azospirillaceae</taxon>
        <taxon>Skermanella</taxon>
    </lineage>
</organism>
<evidence type="ECO:0000313" key="3">
    <source>
        <dbReference type="Proteomes" id="UP000595197"/>
    </source>
</evidence>